<organism evidence="2 3">
    <name type="scientific">Dreissena polymorpha</name>
    <name type="common">Zebra mussel</name>
    <name type="synonym">Mytilus polymorpha</name>
    <dbReference type="NCBI Taxonomy" id="45954"/>
    <lineage>
        <taxon>Eukaryota</taxon>
        <taxon>Metazoa</taxon>
        <taxon>Spiralia</taxon>
        <taxon>Lophotrochozoa</taxon>
        <taxon>Mollusca</taxon>
        <taxon>Bivalvia</taxon>
        <taxon>Autobranchia</taxon>
        <taxon>Heteroconchia</taxon>
        <taxon>Euheterodonta</taxon>
        <taxon>Imparidentia</taxon>
        <taxon>Neoheterodontei</taxon>
        <taxon>Myida</taxon>
        <taxon>Dreissenoidea</taxon>
        <taxon>Dreissenidae</taxon>
        <taxon>Dreissena</taxon>
    </lineage>
</organism>
<protein>
    <submittedName>
        <fullName evidence="2">Uncharacterized protein</fullName>
    </submittedName>
</protein>
<keyword evidence="3" id="KW-1185">Reference proteome</keyword>
<gene>
    <name evidence="2" type="ORF">DPMN_186187</name>
</gene>
<evidence type="ECO:0000256" key="1">
    <source>
        <dbReference type="SAM" id="MobiDB-lite"/>
    </source>
</evidence>
<dbReference type="EMBL" id="JAIWYP010000010">
    <property type="protein sequence ID" value="KAH3751619.1"/>
    <property type="molecule type" value="Genomic_DNA"/>
</dbReference>
<reference evidence="2" key="2">
    <citation type="submission" date="2020-11" db="EMBL/GenBank/DDBJ databases">
        <authorList>
            <person name="McCartney M.A."/>
            <person name="Auch B."/>
            <person name="Kono T."/>
            <person name="Mallez S."/>
            <person name="Becker A."/>
            <person name="Gohl D.M."/>
            <person name="Silverstein K.A.T."/>
            <person name="Koren S."/>
            <person name="Bechman K.B."/>
            <person name="Herman A."/>
            <person name="Abrahante J.E."/>
            <person name="Garbe J."/>
        </authorList>
    </citation>
    <scope>NUCLEOTIDE SEQUENCE</scope>
    <source>
        <strain evidence="2">Duluth1</strain>
        <tissue evidence="2">Whole animal</tissue>
    </source>
</reference>
<comment type="caution">
    <text evidence="2">The sequence shown here is derived from an EMBL/GenBank/DDBJ whole genome shotgun (WGS) entry which is preliminary data.</text>
</comment>
<dbReference type="Proteomes" id="UP000828390">
    <property type="component" value="Unassembled WGS sequence"/>
</dbReference>
<feature type="region of interest" description="Disordered" evidence="1">
    <location>
        <begin position="30"/>
        <end position="61"/>
    </location>
</feature>
<dbReference type="AlphaFoldDB" id="A0A9D4DLU6"/>
<feature type="compositionally biased region" description="Basic and acidic residues" evidence="1">
    <location>
        <begin position="34"/>
        <end position="61"/>
    </location>
</feature>
<proteinExistence type="predicted"/>
<reference evidence="2" key="1">
    <citation type="journal article" date="2019" name="bioRxiv">
        <title>The Genome of the Zebra Mussel, Dreissena polymorpha: A Resource for Invasive Species Research.</title>
        <authorList>
            <person name="McCartney M.A."/>
            <person name="Auch B."/>
            <person name="Kono T."/>
            <person name="Mallez S."/>
            <person name="Zhang Y."/>
            <person name="Obille A."/>
            <person name="Becker A."/>
            <person name="Abrahante J.E."/>
            <person name="Garbe J."/>
            <person name="Badalamenti J.P."/>
            <person name="Herman A."/>
            <person name="Mangelson H."/>
            <person name="Liachko I."/>
            <person name="Sullivan S."/>
            <person name="Sone E.D."/>
            <person name="Koren S."/>
            <person name="Silverstein K.A.T."/>
            <person name="Beckman K.B."/>
            <person name="Gohl D.M."/>
        </authorList>
    </citation>
    <scope>NUCLEOTIDE SEQUENCE</scope>
    <source>
        <strain evidence="2">Duluth1</strain>
        <tissue evidence="2">Whole animal</tissue>
    </source>
</reference>
<evidence type="ECO:0000313" key="2">
    <source>
        <dbReference type="EMBL" id="KAH3751619.1"/>
    </source>
</evidence>
<evidence type="ECO:0000313" key="3">
    <source>
        <dbReference type="Proteomes" id="UP000828390"/>
    </source>
</evidence>
<name>A0A9D4DLU6_DREPO</name>
<sequence length="61" mass="6762">MNSLSRRRSLAARPSCSTITLRATHRVGPGARTFMEEGGHRLQGYKEEDGTLGHEGKRAEH</sequence>
<accession>A0A9D4DLU6</accession>